<reference evidence="2 3" key="1">
    <citation type="submission" date="2020-07" db="EMBL/GenBank/DDBJ databases">
        <title>Sequencing the genomes of 1000 actinobacteria strains.</title>
        <authorList>
            <person name="Klenk H.-P."/>
        </authorList>
    </citation>
    <scope>NUCLEOTIDE SEQUENCE [LARGE SCALE GENOMIC DNA]</scope>
    <source>
        <strain evidence="2 3">DSM 44749</strain>
    </source>
</reference>
<dbReference type="Gene3D" id="3.40.430.10">
    <property type="entry name" value="Dihydrofolate Reductase, subunit A"/>
    <property type="match status" value="1"/>
</dbReference>
<gene>
    <name evidence="2" type="ORF">HDA37_002075</name>
</gene>
<dbReference type="Proteomes" id="UP000549695">
    <property type="component" value="Unassembled WGS sequence"/>
</dbReference>
<dbReference type="PANTHER" id="PTHR38011:SF11">
    <property type="entry name" value="2,5-DIAMINO-6-RIBOSYLAMINO-4(3H)-PYRIMIDINONE 5'-PHOSPHATE REDUCTASE"/>
    <property type="match status" value="1"/>
</dbReference>
<dbReference type="InterPro" id="IPR024072">
    <property type="entry name" value="DHFR-like_dom_sf"/>
</dbReference>
<dbReference type="EMBL" id="JACCCZ010000001">
    <property type="protein sequence ID" value="NYG01790.1"/>
    <property type="molecule type" value="Genomic_DNA"/>
</dbReference>
<dbReference type="SUPFAM" id="SSF53597">
    <property type="entry name" value="Dihydrofolate reductase-like"/>
    <property type="match status" value="1"/>
</dbReference>
<dbReference type="InterPro" id="IPR050765">
    <property type="entry name" value="Riboflavin_Biosynth_HTPR"/>
</dbReference>
<dbReference type="InterPro" id="IPR002734">
    <property type="entry name" value="RibDG_C"/>
</dbReference>
<dbReference type="GO" id="GO:0009231">
    <property type="term" value="P:riboflavin biosynthetic process"/>
    <property type="evidence" value="ECO:0007669"/>
    <property type="project" value="InterPro"/>
</dbReference>
<feature type="domain" description="Bacterial bifunctional deaminase-reductase C-terminal" evidence="1">
    <location>
        <begin position="4"/>
        <end position="184"/>
    </location>
</feature>
<dbReference type="AlphaFoldDB" id="A0A852W0C8"/>
<dbReference type="GeneID" id="98051851"/>
<keyword evidence="3" id="KW-1185">Reference proteome</keyword>
<dbReference type="Pfam" id="PF01872">
    <property type="entry name" value="RibD_C"/>
    <property type="match status" value="1"/>
</dbReference>
<evidence type="ECO:0000259" key="1">
    <source>
        <dbReference type="Pfam" id="PF01872"/>
    </source>
</evidence>
<evidence type="ECO:0000313" key="3">
    <source>
        <dbReference type="Proteomes" id="UP000549695"/>
    </source>
</evidence>
<proteinExistence type="predicted"/>
<name>A0A852W0C8_PSEA5</name>
<dbReference type="RefSeq" id="WP_179760958.1">
    <property type="nucleotide sequence ID" value="NZ_BAAAJZ010000015.1"/>
</dbReference>
<dbReference type="PANTHER" id="PTHR38011">
    <property type="entry name" value="DIHYDROFOLATE REDUCTASE FAMILY PROTEIN (AFU_ORTHOLOGUE AFUA_8G06820)"/>
    <property type="match status" value="1"/>
</dbReference>
<accession>A0A852W0C8</accession>
<protein>
    <submittedName>
        <fullName evidence="2">Dihydrofolate reductase</fullName>
    </submittedName>
</protein>
<organism evidence="2 3">
    <name type="scientific">Pseudonocardia alni</name>
    <name type="common">Amycolata alni</name>
    <dbReference type="NCBI Taxonomy" id="33907"/>
    <lineage>
        <taxon>Bacteria</taxon>
        <taxon>Bacillati</taxon>
        <taxon>Actinomycetota</taxon>
        <taxon>Actinomycetes</taxon>
        <taxon>Pseudonocardiales</taxon>
        <taxon>Pseudonocardiaceae</taxon>
        <taxon>Pseudonocardia</taxon>
    </lineage>
</organism>
<dbReference type="GO" id="GO:0008703">
    <property type="term" value="F:5-amino-6-(5-phosphoribosylamino)uracil reductase activity"/>
    <property type="evidence" value="ECO:0007669"/>
    <property type="project" value="InterPro"/>
</dbReference>
<comment type="caution">
    <text evidence="2">The sequence shown here is derived from an EMBL/GenBank/DDBJ whole genome shotgun (WGS) entry which is preliminary data.</text>
</comment>
<sequence length="192" mass="20697">MRELVYYVAVSLDGRIAAPDDAFDAFPQSGDHIDMILREWTDTVPAVGLEVLGLTADNSRFDTVLMGWNTYAAGLAVTADPYPHLEQYVLSRSRPADAVPAGITVTGRDPVELVRELKQRTGAGIWLCGGGRLAAALAGEIDRLVLKVNPVVLGAGKPLFDDGGGYRPQSWDLVRSTPYRSGVIVAEYARVP</sequence>
<evidence type="ECO:0000313" key="2">
    <source>
        <dbReference type="EMBL" id="NYG01790.1"/>
    </source>
</evidence>